<evidence type="ECO:0000256" key="6">
    <source>
        <dbReference type="ARBA" id="ARBA00023136"/>
    </source>
</evidence>
<name>A0ABN2WNN2_9MICO</name>
<dbReference type="PANTHER" id="PTHR34584">
    <property type="entry name" value="NA(+)/H(+) ANTIPORTER SUBUNIT E1"/>
    <property type="match status" value="1"/>
</dbReference>
<sequence>MPHRLRRRQGFVEAVLYIAVLVVVWVFLWDSVSVLTVLTGLVVALGVTRLFYLPPIELSGRINVLYGAWFVVWFCAHVLAASFQVAWLSFRPKPVAAGSVVAVDLATRSDLLITLVTMVNGLIPGSLVIEIDRARAVVFVHVLNCADEEEMENARRQTHRIEHLLICTLGSPHDVQALNEAREAKGLPPVLESRTIRARALRAKLARQVKEGA</sequence>
<evidence type="ECO:0000256" key="2">
    <source>
        <dbReference type="ARBA" id="ARBA00006228"/>
    </source>
</evidence>
<dbReference type="PANTHER" id="PTHR34584:SF1">
    <property type="entry name" value="NA(+)_H(+) ANTIPORTER SUBUNIT E1"/>
    <property type="match status" value="1"/>
</dbReference>
<dbReference type="Pfam" id="PF01899">
    <property type="entry name" value="MNHE"/>
    <property type="match status" value="1"/>
</dbReference>
<keyword evidence="3" id="KW-1003">Cell membrane</keyword>
<dbReference type="Proteomes" id="UP001500984">
    <property type="component" value="Unassembled WGS sequence"/>
</dbReference>
<keyword evidence="6 7" id="KW-0472">Membrane</keyword>
<feature type="transmembrane region" description="Helical" evidence="7">
    <location>
        <begin position="110"/>
        <end position="129"/>
    </location>
</feature>
<feature type="transmembrane region" description="Helical" evidence="7">
    <location>
        <begin position="12"/>
        <end position="28"/>
    </location>
</feature>
<keyword evidence="5 7" id="KW-1133">Transmembrane helix</keyword>
<keyword evidence="4 7" id="KW-0812">Transmembrane</keyword>
<comment type="similarity">
    <text evidence="2">Belongs to the CPA3 antiporters (TC 2.A.63) subunit E family.</text>
</comment>
<gene>
    <name evidence="8" type="ORF">GCM10009823_16180</name>
</gene>
<evidence type="ECO:0000256" key="5">
    <source>
        <dbReference type="ARBA" id="ARBA00022989"/>
    </source>
</evidence>
<evidence type="ECO:0008006" key="10">
    <source>
        <dbReference type="Google" id="ProtNLM"/>
    </source>
</evidence>
<evidence type="ECO:0000256" key="3">
    <source>
        <dbReference type="ARBA" id="ARBA00022475"/>
    </source>
</evidence>
<evidence type="ECO:0000313" key="8">
    <source>
        <dbReference type="EMBL" id="GAA2096201.1"/>
    </source>
</evidence>
<feature type="transmembrane region" description="Helical" evidence="7">
    <location>
        <begin position="34"/>
        <end position="52"/>
    </location>
</feature>
<comment type="subcellular location">
    <subcellularLocation>
        <location evidence="1">Cell membrane</location>
        <topology evidence="1">Multi-pass membrane protein</topology>
    </subcellularLocation>
</comment>
<evidence type="ECO:0000256" key="1">
    <source>
        <dbReference type="ARBA" id="ARBA00004651"/>
    </source>
</evidence>
<proteinExistence type="inferred from homology"/>
<dbReference type="InterPro" id="IPR002758">
    <property type="entry name" value="Cation_antiport_E"/>
</dbReference>
<dbReference type="NCBIfam" id="NF006521">
    <property type="entry name" value="PRK08965.1-5"/>
    <property type="match status" value="1"/>
</dbReference>
<evidence type="ECO:0000313" key="9">
    <source>
        <dbReference type="Proteomes" id="UP001500984"/>
    </source>
</evidence>
<evidence type="ECO:0000256" key="4">
    <source>
        <dbReference type="ARBA" id="ARBA00022692"/>
    </source>
</evidence>
<reference evidence="8 9" key="1">
    <citation type="journal article" date="2019" name="Int. J. Syst. Evol. Microbiol.">
        <title>The Global Catalogue of Microorganisms (GCM) 10K type strain sequencing project: providing services to taxonomists for standard genome sequencing and annotation.</title>
        <authorList>
            <consortium name="The Broad Institute Genomics Platform"/>
            <consortium name="The Broad Institute Genome Sequencing Center for Infectious Disease"/>
            <person name="Wu L."/>
            <person name="Ma J."/>
        </authorList>
    </citation>
    <scope>NUCLEOTIDE SEQUENCE [LARGE SCALE GENOMIC DNA]</scope>
    <source>
        <strain evidence="8 9">JCM 15900</strain>
    </source>
</reference>
<organism evidence="8 9">
    <name type="scientific">Brevibacterium salitolerans</name>
    <dbReference type="NCBI Taxonomy" id="1403566"/>
    <lineage>
        <taxon>Bacteria</taxon>
        <taxon>Bacillati</taxon>
        <taxon>Actinomycetota</taxon>
        <taxon>Actinomycetes</taxon>
        <taxon>Micrococcales</taxon>
        <taxon>Brevibacteriaceae</taxon>
        <taxon>Brevibacterium</taxon>
    </lineage>
</organism>
<accession>A0ABN2WNN2</accession>
<feature type="transmembrane region" description="Helical" evidence="7">
    <location>
        <begin position="64"/>
        <end position="90"/>
    </location>
</feature>
<dbReference type="RefSeq" id="WP_291795933.1">
    <property type="nucleotide sequence ID" value="NZ_BAAAPZ010000006.1"/>
</dbReference>
<comment type="caution">
    <text evidence="8">The sequence shown here is derived from an EMBL/GenBank/DDBJ whole genome shotgun (WGS) entry which is preliminary data.</text>
</comment>
<evidence type="ECO:0000256" key="7">
    <source>
        <dbReference type="SAM" id="Phobius"/>
    </source>
</evidence>
<keyword evidence="9" id="KW-1185">Reference proteome</keyword>
<dbReference type="EMBL" id="BAAAPZ010000006">
    <property type="protein sequence ID" value="GAA2096201.1"/>
    <property type="molecule type" value="Genomic_DNA"/>
</dbReference>
<protein>
    <recommendedName>
        <fullName evidence="10">Na+/H+ antiporter subunit E</fullName>
    </recommendedName>
</protein>